<dbReference type="AlphaFoldDB" id="K1QEA4"/>
<evidence type="ECO:0000256" key="1">
    <source>
        <dbReference type="SAM" id="MobiDB-lite"/>
    </source>
</evidence>
<feature type="region of interest" description="Disordered" evidence="1">
    <location>
        <begin position="1"/>
        <end position="51"/>
    </location>
</feature>
<proteinExistence type="predicted"/>
<accession>K1QEA4</accession>
<protein>
    <submittedName>
        <fullName evidence="2">Uncharacterized protein</fullName>
    </submittedName>
</protein>
<gene>
    <name evidence="2" type="ORF">CGI_10004739</name>
</gene>
<sequence>MIFDTQAPQVEQGPETPDSVLHTAETEDSDQKMTADGQFPRDGSPWSMFEG</sequence>
<reference evidence="2" key="1">
    <citation type="journal article" date="2012" name="Nature">
        <title>The oyster genome reveals stress adaptation and complexity of shell formation.</title>
        <authorList>
            <person name="Zhang G."/>
            <person name="Fang X."/>
            <person name="Guo X."/>
            <person name="Li L."/>
            <person name="Luo R."/>
            <person name="Xu F."/>
            <person name="Yang P."/>
            <person name="Zhang L."/>
            <person name="Wang X."/>
            <person name="Qi H."/>
            <person name="Xiong Z."/>
            <person name="Que H."/>
            <person name="Xie Y."/>
            <person name="Holland P.W."/>
            <person name="Paps J."/>
            <person name="Zhu Y."/>
            <person name="Wu F."/>
            <person name="Chen Y."/>
            <person name="Wang J."/>
            <person name="Peng C."/>
            <person name="Meng J."/>
            <person name="Yang L."/>
            <person name="Liu J."/>
            <person name="Wen B."/>
            <person name="Zhang N."/>
            <person name="Huang Z."/>
            <person name="Zhu Q."/>
            <person name="Feng Y."/>
            <person name="Mount A."/>
            <person name="Hedgecock D."/>
            <person name="Xu Z."/>
            <person name="Liu Y."/>
            <person name="Domazet-Loso T."/>
            <person name="Du Y."/>
            <person name="Sun X."/>
            <person name="Zhang S."/>
            <person name="Liu B."/>
            <person name="Cheng P."/>
            <person name="Jiang X."/>
            <person name="Li J."/>
            <person name="Fan D."/>
            <person name="Wang W."/>
            <person name="Fu W."/>
            <person name="Wang T."/>
            <person name="Wang B."/>
            <person name="Zhang J."/>
            <person name="Peng Z."/>
            <person name="Li Y."/>
            <person name="Li N."/>
            <person name="Wang J."/>
            <person name="Chen M."/>
            <person name="He Y."/>
            <person name="Tan F."/>
            <person name="Song X."/>
            <person name="Zheng Q."/>
            <person name="Huang R."/>
            <person name="Yang H."/>
            <person name="Du X."/>
            <person name="Chen L."/>
            <person name="Yang M."/>
            <person name="Gaffney P.M."/>
            <person name="Wang S."/>
            <person name="Luo L."/>
            <person name="She Z."/>
            <person name="Ming Y."/>
            <person name="Huang W."/>
            <person name="Zhang S."/>
            <person name="Huang B."/>
            <person name="Zhang Y."/>
            <person name="Qu T."/>
            <person name="Ni P."/>
            <person name="Miao G."/>
            <person name="Wang J."/>
            <person name="Wang Q."/>
            <person name="Steinberg C.E."/>
            <person name="Wang H."/>
            <person name="Li N."/>
            <person name="Qian L."/>
            <person name="Zhang G."/>
            <person name="Li Y."/>
            <person name="Yang H."/>
            <person name="Liu X."/>
            <person name="Wang J."/>
            <person name="Yin Y."/>
            <person name="Wang J."/>
        </authorList>
    </citation>
    <scope>NUCLEOTIDE SEQUENCE [LARGE SCALE GENOMIC DNA]</scope>
    <source>
        <strain evidence="2">05x7-T-G4-1.051#20</strain>
    </source>
</reference>
<dbReference type="InParanoid" id="K1QEA4"/>
<name>K1QEA4_MAGGI</name>
<dbReference type="EMBL" id="JH817896">
    <property type="protein sequence ID" value="EKC32273.1"/>
    <property type="molecule type" value="Genomic_DNA"/>
</dbReference>
<dbReference type="HOGENOM" id="CLU_3108448_0_0_1"/>
<evidence type="ECO:0000313" key="2">
    <source>
        <dbReference type="EMBL" id="EKC32273.1"/>
    </source>
</evidence>
<organism evidence="2">
    <name type="scientific">Magallana gigas</name>
    <name type="common">Pacific oyster</name>
    <name type="synonym">Crassostrea gigas</name>
    <dbReference type="NCBI Taxonomy" id="29159"/>
    <lineage>
        <taxon>Eukaryota</taxon>
        <taxon>Metazoa</taxon>
        <taxon>Spiralia</taxon>
        <taxon>Lophotrochozoa</taxon>
        <taxon>Mollusca</taxon>
        <taxon>Bivalvia</taxon>
        <taxon>Autobranchia</taxon>
        <taxon>Pteriomorphia</taxon>
        <taxon>Ostreida</taxon>
        <taxon>Ostreoidea</taxon>
        <taxon>Ostreidae</taxon>
        <taxon>Magallana</taxon>
    </lineage>
</organism>